<dbReference type="AlphaFoldDB" id="F0Z861"/>
<dbReference type="Gene3D" id="3.90.25.10">
    <property type="entry name" value="UDP-galactose 4-epimerase, domain 1"/>
    <property type="match status" value="1"/>
</dbReference>
<dbReference type="STRING" id="5786.F0Z861"/>
<organism evidence="2 3">
    <name type="scientific">Dictyostelium purpureum</name>
    <name type="common">Slime mold</name>
    <dbReference type="NCBI Taxonomy" id="5786"/>
    <lineage>
        <taxon>Eukaryota</taxon>
        <taxon>Amoebozoa</taxon>
        <taxon>Evosea</taxon>
        <taxon>Eumycetozoa</taxon>
        <taxon>Dictyostelia</taxon>
        <taxon>Dictyosteliales</taxon>
        <taxon>Dictyosteliaceae</taxon>
        <taxon>Dictyostelium</taxon>
    </lineage>
</organism>
<dbReference type="EMBL" id="GL870950">
    <property type="protein sequence ID" value="EGC39839.1"/>
    <property type="molecule type" value="Genomic_DNA"/>
</dbReference>
<proteinExistence type="predicted"/>
<dbReference type="RefSeq" id="XP_003283590.1">
    <property type="nucleotide sequence ID" value="XM_003283542.1"/>
</dbReference>
<dbReference type="Pfam" id="PF05368">
    <property type="entry name" value="NmrA"/>
    <property type="match status" value="1"/>
</dbReference>
<dbReference type="SUPFAM" id="SSF51735">
    <property type="entry name" value="NAD(P)-binding Rossmann-fold domains"/>
    <property type="match status" value="1"/>
</dbReference>
<dbReference type="KEGG" id="dpp:DICPUDRAFT_147307"/>
<evidence type="ECO:0000313" key="2">
    <source>
        <dbReference type="EMBL" id="EGC39839.1"/>
    </source>
</evidence>
<evidence type="ECO:0000313" key="3">
    <source>
        <dbReference type="Proteomes" id="UP000001064"/>
    </source>
</evidence>
<evidence type="ECO:0000259" key="1">
    <source>
        <dbReference type="Pfam" id="PF05368"/>
    </source>
</evidence>
<sequence>MKCNILIVGASGFLGNYAINFLLGKGYNSNSIIALVRDESKVQHFKNRGVTIRKADYNDPNSLTSSFIDIKKILFISSNDLHYRKTHHLNIVNAAKKSNVKFIAYTSFIRKHNSFEIPSHIDFIKETHIGTEKLLKESGIPHTILVNGLYCEGITNFFFNPLETVINTGVLSFPAGNGLINYTTREDLAEAAVNVVLNSDDYIGKTLYLNSKETHTLHDVADILCEITGKKIQYISPTAESYKQDLMNLGKEDGFISFSLAFALAMGDNEFYSCKSDLLTVLKRNPTSLKEFLSLYIKQNYEKQIN</sequence>
<dbReference type="InterPro" id="IPR036291">
    <property type="entry name" value="NAD(P)-bd_dom_sf"/>
</dbReference>
<dbReference type="eggNOG" id="ENOG502S5T1">
    <property type="taxonomic scope" value="Eukaryota"/>
</dbReference>
<dbReference type="InterPro" id="IPR008030">
    <property type="entry name" value="NmrA-like"/>
</dbReference>
<reference evidence="3" key="1">
    <citation type="journal article" date="2011" name="Genome Biol.">
        <title>Comparative genomics of the social amoebae Dictyostelium discoideum and Dictyostelium purpureum.</title>
        <authorList>
            <consortium name="US DOE Joint Genome Institute (JGI-PGF)"/>
            <person name="Sucgang R."/>
            <person name="Kuo A."/>
            <person name="Tian X."/>
            <person name="Salerno W."/>
            <person name="Parikh A."/>
            <person name="Feasley C.L."/>
            <person name="Dalin E."/>
            <person name="Tu H."/>
            <person name="Huang E."/>
            <person name="Barry K."/>
            <person name="Lindquist E."/>
            <person name="Shapiro H."/>
            <person name="Bruce D."/>
            <person name="Schmutz J."/>
            <person name="Salamov A."/>
            <person name="Fey P."/>
            <person name="Gaudet P."/>
            <person name="Anjard C."/>
            <person name="Babu M.M."/>
            <person name="Basu S."/>
            <person name="Bushmanova Y."/>
            <person name="van der Wel H."/>
            <person name="Katoh-Kurasawa M."/>
            <person name="Dinh C."/>
            <person name="Coutinho P.M."/>
            <person name="Saito T."/>
            <person name="Elias M."/>
            <person name="Schaap P."/>
            <person name="Kay R.R."/>
            <person name="Henrissat B."/>
            <person name="Eichinger L."/>
            <person name="Rivero F."/>
            <person name="Putnam N.H."/>
            <person name="West C.M."/>
            <person name="Loomis W.F."/>
            <person name="Chisholm R.L."/>
            <person name="Shaulsky G."/>
            <person name="Strassmann J.E."/>
            <person name="Queller D.C."/>
            <person name="Kuspa A."/>
            <person name="Grigoriev I.V."/>
        </authorList>
    </citation>
    <scope>NUCLEOTIDE SEQUENCE [LARGE SCALE GENOMIC DNA]</scope>
    <source>
        <strain evidence="3">QSDP1</strain>
    </source>
</reference>
<keyword evidence="3" id="KW-1185">Reference proteome</keyword>
<dbReference type="OMA" id="RDHWHTE"/>
<feature type="domain" description="NmrA-like" evidence="1">
    <location>
        <begin position="2"/>
        <end position="293"/>
    </location>
</feature>
<dbReference type="GeneID" id="10509495"/>
<accession>F0Z861</accession>
<dbReference type="PANTHER" id="PTHR47129">
    <property type="entry name" value="QUINONE OXIDOREDUCTASE 2"/>
    <property type="match status" value="1"/>
</dbReference>
<name>F0Z861_DICPU</name>
<gene>
    <name evidence="2" type="ORF">DICPUDRAFT_147307</name>
</gene>
<dbReference type="InterPro" id="IPR052718">
    <property type="entry name" value="NmrA-type_oxidoreductase"/>
</dbReference>
<dbReference type="PANTHER" id="PTHR47129:SF1">
    <property type="entry name" value="NMRA-LIKE DOMAIN-CONTAINING PROTEIN"/>
    <property type="match status" value="1"/>
</dbReference>
<dbReference type="VEuPathDB" id="AmoebaDB:DICPUDRAFT_147307"/>
<dbReference type="OrthoDB" id="419598at2759"/>
<dbReference type="InParanoid" id="F0Z861"/>
<dbReference type="Gene3D" id="3.40.50.720">
    <property type="entry name" value="NAD(P)-binding Rossmann-like Domain"/>
    <property type="match status" value="1"/>
</dbReference>
<dbReference type="Proteomes" id="UP000001064">
    <property type="component" value="Unassembled WGS sequence"/>
</dbReference>
<protein>
    <recommendedName>
        <fullName evidence="1">NmrA-like domain-containing protein</fullName>
    </recommendedName>
</protein>